<organism evidence="1 2">
    <name type="scientific">Persea americana</name>
    <name type="common">Avocado</name>
    <dbReference type="NCBI Taxonomy" id="3435"/>
    <lineage>
        <taxon>Eukaryota</taxon>
        <taxon>Viridiplantae</taxon>
        <taxon>Streptophyta</taxon>
        <taxon>Embryophyta</taxon>
        <taxon>Tracheophyta</taxon>
        <taxon>Spermatophyta</taxon>
        <taxon>Magnoliopsida</taxon>
        <taxon>Magnoliidae</taxon>
        <taxon>Laurales</taxon>
        <taxon>Lauraceae</taxon>
        <taxon>Persea</taxon>
    </lineage>
</organism>
<accession>A0ACC2M2A1</accession>
<dbReference type="EMBL" id="CM056813">
    <property type="protein sequence ID" value="KAJ8639788.1"/>
    <property type="molecule type" value="Genomic_DNA"/>
</dbReference>
<comment type="caution">
    <text evidence="1">The sequence shown here is derived from an EMBL/GenBank/DDBJ whole genome shotgun (WGS) entry which is preliminary data.</text>
</comment>
<name>A0ACC2M2A1_PERAE</name>
<evidence type="ECO:0000313" key="2">
    <source>
        <dbReference type="Proteomes" id="UP001234297"/>
    </source>
</evidence>
<keyword evidence="2" id="KW-1185">Reference proteome</keyword>
<protein>
    <submittedName>
        <fullName evidence="1">Uncharacterized protein</fullName>
    </submittedName>
</protein>
<evidence type="ECO:0000313" key="1">
    <source>
        <dbReference type="EMBL" id="KAJ8639788.1"/>
    </source>
</evidence>
<dbReference type="Proteomes" id="UP001234297">
    <property type="component" value="Chromosome 5"/>
</dbReference>
<proteinExistence type="predicted"/>
<sequence length="177" mass="19911">MAGGEKEKDEKNVDDLDCIILEFDPLENICPSFEEEAFHRRQTLSRRRRPFNHLRTRPGEETPQFFFGQRLEPSKTLRHRQNREMRRKSRGLGPPAAALPTTVHHSWLLFAAHGLAIGPAASWHQSPSGAGNMVVGENFWPPCIIEWLAAWWLVGRGKLTAGNVRVLAAGIRKGSGV</sequence>
<gene>
    <name evidence="1" type="ORF">MRB53_016482</name>
</gene>
<reference evidence="1 2" key="1">
    <citation type="journal article" date="2022" name="Hortic Res">
        <title>A haplotype resolved chromosomal level avocado genome allows analysis of novel avocado genes.</title>
        <authorList>
            <person name="Nath O."/>
            <person name="Fletcher S.J."/>
            <person name="Hayward A."/>
            <person name="Shaw L.M."/>
            <person name="Masouleh A.K."/>
            <person name="Furtado A."/>
            <person name="Henry R.J."/>
            <person name="Mitter N."/>
        </authorList>
    </citation>
    <scope>NUCLEOTIDE SEQUENCE [LARGE SCALE GENOMIC DNA]</scope>
    <source>
        <strain evidence="2">cv. Hass</strain>
    </source>
</reference>